<sequence>MQAAEKLVHVTGLTGKLGNLEQRILQMLGALAIPDFLTQCIVGCRKLLRAQGHHLLQVSAVQLPVQCHGHMARYHGEQRTILGTVDTRYVINLHRDHAKDVVRCIFQGRAHPELGQTSDAVEPVFGLGQFDAGGIEKQRLPAAQHISGKRHPVSVDKLERFMCHRFVIEAVNVIRVSDLAALPVIQRNVEVLGIDQGPELLMNALQKSAAVQRSTGQQADFVQNALSVLRADQCRGLQQRAQPDSQIQQQGVVFFSHRCQHPPQHALALPRDPAMQLQLSAIRLEIFSSDMCRPDNAFVALPEQAFQFTSGVCSPGNGSCLLPCGADQCFDGGVTGESVAGGWQRAAGSN</sequence>
<protein>
    <submittedName>
        <fullName evidence="1">Uncharacterized protein</fullName>
    </submittedName>
</protein>
<evidence type="ECO:0000313" key="2">
    <source>
        <dbReference type="Proteomes" id="UP000268096"/>
    </source>
</evidence>
<evidence type="ECO:0000313" key="1">
    <source>
        <dbReference type="EMBL" id="RMT40037.1"/>
    </source>
</evidence>
<accession>A0A3M5KW99</accession>
<proteinExistence type="predicted"/>
<dbReference type="EMBL" id="RBTH01000356">
    <property type="protein sequence ID" value="RMT40037.1"/>
    <property type="molecule type" value="Genomic_DNA"/>
</dbReference>
<gene>
    <name evidence="1" type="ORF">ALP48_05436</name>
</gene>
<organism evidence="1 2">
    <name type="scientific">Pseudomonas syringae pv. solidagae</name>
    <dbReference type="NCBI Taxonomy" id="264458"/>
    <lineage>
        <taxon>Bacteria</taxon>
        <taxon>Pseudomonadati</taxon>
        <taxon>Pseudomonadota</taxon>
        <taxon>Gammaproteobacteria</taxon>
        <taxon>Pseudomonadales</taxon>
        <taxon>Pseudomonadaceae</taxon>
        <taxon>Pseudomonas</taxon>
        <taxon>Pseudomonas syringae</taxon>
    </lineage>
</organism>
<dbReference type="Proteomes" id="UP000268096">
    <property type="component" value="Unassembled WGS sequence"/>
</dbReference>
<name>A0A3M5KW99_PSESX</name>
<comment type="caution">
    <text evidence="1">The sequence shown here is derived from an EMBL/GenBank/DDBJ whole genome shotgun (WGS) entry which is preliminary data.</text>
</comment>
<reference evidence="1 2" key="1">
    <citation type="submission" date="2018-08" db="EMBL/GenBank/DDBJ databases">
        <title>Recombination of ecologically and evolutionarily significant loci maintains genetic cohesion in the Pseudomonas syringae species complex.</title>
        <authorList>
            <person name="Dillon M."/>
            <person name="Thakur S."/>
            <person name="Almeida R.N.D."/>
            <person name="Weir B.S."/>
            <person name="Guttman D.S."/>
        </authorList>
    </citation>
    <scope>NUCLEOTIDE SEQUENCE [LARGE SCALE GENOMIC DNA]</scope>
    <source>
        <strain evidence="1 2">ICMP 16926</strain>
    </source>
</reference>
<dbReference type="AlphaFoldDB" id="A0A3M5KW99"/>